<reference evidence="1" key="1">
    <citation type="journal article" date="2024" name="Viruses">
        <title>Diversity of Picorna-Like Viruses in the Teltow Canal, Berlin, Germany.</title>
        <authorList>
            <person name="Zell R."/>
            <person name="Groth M."/>
            <person name="Selinka L."/>
            <person name="Selinka H.-C."/>
        </authorList>
    </citation>
    <scope>NUCLEOTIDE SEQUENCE</scope>
    <source>
        <strain evidence="1">TC-ChiPV-4 MR233-17E/148</strain>
    </source>
</reference>
<dbReference type="EMBL" id="PP872550">
    <property type="protein sequence ID" value="XCM67662.1"/>
    <property type="molecule type" value="Genomic_RNA"/>
</dbReference>
<sequence length="224" mass="23588">MSGIFNFNDNNYVSPRNLVSEEFPSEALQLSNYQSNILMFPASFDAKSSNVLWNTNFNGPNPNTIRMLESLNQGDKMAPFNLADIQTFSEHPEVSEALEASEGVEEAESVAPEAFGDSTFLGGLGVAMASHLASNQVTQDVNKDLSGQGVAGSDFGSAFQAREDAQHDSQVGMENMALIGGSALLGPEGLAVGLISAGMNSAFNQADVASVQSNLGTQVPVNSM</sequence>
<organism evidence="1">
    <name type="scientific">Chipolycivirus sp</name>
    <dbReference type="NCBI Taxonomy" id="2809300"/>
    <lineage>
        <taxon>Viruses</taxon>
        <taxon>Riboviria</taxon>
        <taxon>Orthornavirae</taxon>
        <taxon>Pisuviricota</taxon>
        <taxon>Pisoniviricetes</taxon>
        <taxon>Picornavirales</taxon>
        <taxon>Polycipiviridae</taxon>
        <taxon>Chipolycivirus</taxon>
    </lineage>
</organism>
<protein>
    <submittedName>
        <fullName evidence="1">Uncharacterized protein</fullName>
    </submittedName>
</protein>
<proteinExistence type="predicted"/>
<reference evidence="1" key="2">
    <citation type="submission" date="2024-05" db="EMBL/GenBank/DDBJ databases">
        <authorList>
            <person name="Zell R."/>
            <person name="Groth M."/>
            <person name="Selinka L."/>
            <person name="Selinka H.-C."/>
        </authorList>
    </citation>
    <scope>NUCLEOTIDE SEQUENCE</scope>
    <source>
        <strain evidence="1">TC-ChiPV-4 MR233-17E/148</strain>
    </source>
</reference>
<accession>A0AAU8JNV1</accession>
<name>A0AAU8JNV1_9VIRU</name>
<evidence type="ECO:0000313" key="1">
    <source>
        <dbReference type="EMBL" id="XCM67662.1"/>
    </source>
</evidence>